<comment type="caution">
    <text evidence="8">The sequence shown here is derived from an EMBL/GenBank/DDBJ whole genome shotgun (WGS) entry which is preliminary data.</text>
</comment>
<sequence>MDNPSDESLMQRYRLGETVAFDALYQRYRGPLYRYITRQCSDAGIVDEIYQDVWLRVISARGQWKKELTFRPWIYRIAHNRVVDHWRSLRPVDPLEKPDEVISLEVSAWPDAWVMIRQCVERLYQLLGGLSEPQRSAFLLKEEGGLSLEQIAEVMDTGRETIKSRLRYALKRLRQGLEGCDE</sequence>
<dbReference type="Proteomes" id="UP000254771">
    <property type="component" value="Unassembled WGS sequence"/>
</dbReference>
<dbReference type="InterPro" id="IPR014284">
    <property type="entry name" value="RNA_pol_sigma-70_dom"/>
</dbReference>
<reference evidence="8 9" key="1">
    <citation type="journal article" date="2018" name="ISME J.">
        <title>Endosymbiont genomes yield clues of tubeworm success.</title>
        <authorList>
            <person name="Li Y."/>
            <person name="Liles M.R."/>
            <person name="Halanych K.M."/>
        </authorList>
    </citation>
    <scope>NUCLEOTIDE SEQUENCE [LARGE SCALE GENOMIC DNA]</scope>
    <source>
        <strain evidence="8">A1462</strain>
    </source>
</reference>
<name>A0A370DG36_9GAMM</name>
<evidence type="ECO:0000256" key="1">
    <source>
        <dbReference type="ARBA" id="ARBA00010641"/>
    </source>
</evidence>
<dbReference type="NCBIfam" id="TIGR02937">
    <property type="entry name" value="sigma70-ECF"/>
    <property type="match status" value="1"/>
</dbReference>
<keyword evidence="4" id="KW-0238">DNA-binding</keyword>
<feature type="domain" description="RNA polymerase sigma-70 region 2" evidence="6">
    <location>
        <begin position="24"/>
        <end position="90"/>
    </location>
</feature>
<dbReference type="Pfam" id="PF08281">
    <property type="entry name" value="Sigma70_r4_2"/>
    <property type="match status" value="1"/>
</dbReference>
<accession>A0A370DG36</accession>
<dbReference type="GO" id="GO:0003677">
    <property type="term" value="F:DNA binding"/>
    <property type="evidence" value="ECO:0007669"/>
    <property type="project" value="UniProtKB-KW"/>
</dbReference>
<dbReference type="Pfam" id="PF04542">
    <property type="entry name" value="Sigma70_r2"/>
    <property type="match status" value="1"/>
</dbReference>
<feature type="domain" description="RNA polymerase sigma factor 70 region 4 type 2" evidence="7">
    <location>
        <begin position="121"/>
        <end position="173"/>
    </location>
</feature>
<gene>
    <name evidence="8" type="ORF">DIZ78_15170</name>
</gene>
<evidence type="ECO:0000256" key="5">
    <source>
        <dbReference type="ARBA" id="ARBA00023163"/>
    </source>
</evidence>
<dbReference type="Gene3D" id="1.10.10.10">
    <property type="entry name" value="Winged helix-like DNA-binding domain superfamily/Winged helix DNA-binding domain"/>
    <property type="match status" value="1"/>
</dbReference>
<evidence type="ECO:0000256" key="3">
    <source>
        <dbReference type="ARBA" id="ARBA00023082"/>
    </source>
</evidence>
<dbReference type="GO" id="GO:0006352">
    <property type="term" value="P:DNA-templated transcription initiation"/>
    <property type="evidence" value="ECO:0007669"/>
    <property type="project" value="InterPro"/>
</dbReference>
<evidence type="ECO:0000259" key="7">
    <source>
        <dbReference type="Pfam" id="PF08281"/>
    </source>
</evidence>
<keyword evidence="9" id="KW-1185">Reference proteome</keyword>
<keyword evidence="3" id="KW-0731">Sigma factor</keyword>
<dbReference type="SUPFAM" id="SSF88659">
    <property type="entry name" value="Sigma3 and sigma4 domains of RNA polymerase sigma factors"/>
    <property type="match status" value="1"/>
</dbReference>
<dbReference type="SUPFAM" id="SSF88946">
    <property type="entry name" value="Sigma2 domain of RNA polymerase sigma factors"/>
    <property type="match status" value="1"/>
</dbReference>
<evidence type="ECO:0000256" key="4">
    <source>
        <dbReference type="ARBA" id="ARBA00023125"/>
    </source>
</evidence>
<dbReference type="PANTHER" id="PTHR43133:SF8">
    <property type="entry name" value="RNA POLYMERASE SIGMA FACTOR HI_1459-RELATED"/>
    <property type="match status" value="1"/>
</dbReference>
<evidence type="ECO:0000259" key="6">
    <source>
        <dbReference type="Pfam" id="PF04542"/>
    </source>
</evidence>
<evidence type="ECO:0000256" key="2">
    <source>
        <dbReference type="ARBA" id="ARBA00023015"/>
    </source>
</evidence>
<dbReference type="InterPro" id="IPR013324">
    <property type="entry name" value="RNA_pol_sigma_r3/r4-like"/>
</dbReference>
<dbReference type="AlphaFoldDB" id="A0A370DG36"/>
<evidence type="ECO:0000313" key="9">
    <source>
        <dbReference type="Proteomes" id="UP000254771"/>
    </source>
</evidence>
<dbReference type="InterPro" id="IPR013325">
    <property type="entry name" value="RNA_pol_sigma_r2"/>
</dbReference>
<organism evidence="8 9">
    <name type="scientific">endosymbiont of Escarpia spicata</name>
    <dbReference type="NCBI Taxonomy" id="2200908"/>
    <lineage>
        <taxon>Bacteria</taxon>
        <taxon>Pseudomonadati</taxon>
        <taxon>Pseudomonadota</taxon>
        <taxon>Gammaproteobacteria</taxon>
        <taxon>sulfur-oxidizing symbionts</taxon>
    </lineage>
</organism>
<dbReference type="InterPro" id="IPR036388">
    <property type="entry name" value="WH-like_DNA-bd_sf"/>
</dbReference>
<dbReference type="PANTHER" id="PTHR43133">
    <property type="entry name" value="RNA POLYMERASE ECF-TYPE SIGMA FACTO"/>
    <property type="match status" value="1"/>
</dbReference>
<protein>
    <submittedName>
        <fullName evidence="8">RNA polymerase subunit sigma</fullName>
    </submittedName>
</protein>
<dbReference type="InterPro" id="IPR013249">
    <property type="entry name" value="RNA_pol_sigma70_r4_t2"/>
</dbReference>
<dbReference type="EMBL" id="QFXE01000020">
    <property type="protein sequence ID" value="RDH83334.1"/>
    <property type="molecule type" value="Genomic_DNA"/>
</dbReference>
<dbReference type="GO" id="GO:0016987">
    <property type="term" value="F:sigma factor activity"/>
    <property type="evidence" value="ECO:0007669"/>
    <property type="project" value="UniProtKB-KW"/>
</dbReference>
<dbReference type="InterPro" id="IPR007627">
    <property type="entry name" value="RNA_pol_sigma70_r2"/>
</dbReference>
<dbReference type="Gene3D" id="1.10.1740.10">
    <property type="match status" value="1"/>
</dbReference>
<keyword evidence="2" id="KW-0805">Transcription regulation</keyword>
<proteinExistence type="inferred from homology"/>
<dbReference type="InterPro" id="IPR039425">
    <property type="entry name" value="RNA_pol_sigma-70-like"/>
</dbReference>
<comment type="similarity">
    <text evidence="1">Belongs to the sigma-70 factor family. ECF subfamily.</text>
</comment>
<evidence type="ECO:0000313" key="8">
    <source>
        <dbReference type="EMBL" id="RDH83334.1"/>
    </source>
</evidence>
<dbReference type="CDD" id="cd06171">
    <property type="entry name" value="Sigma70_r4"/>
    <property type="match status" value="1"/>
</dbReference>
<keyword evidence="5" id="KW-0804">Transcription</keyword>